<dbReference type="InterPro" id="IPR015422">
    <property type="entry name" value="PyrdxlP-dep_Trfase_small"/>
</dbReference>
<dbReference type="Pfam" id="PF00266">
    <property type="entry name" value="Aminotran_5"/>
    <property type="match status" value="1"/>
</dbReference>
<dbReference type="EC" id="5.1.1.17" evidence="3"/>
<dbReference type="RefSeq" id="WP_204918002.1">
    <property type="nucleotide sequence ID" value="NZ_BAAAQP010000001.1"/>
</dbReference>
<protein>
    <submittedName>
        <fullName evidence="3">Isopenicillin-N epimerase</fullName>
        <ecNumber evidence="3">5.1.1.17</ecNumber>
    </submittedName>
</protein>
<dbReference type="Gene3D" id="3.90.1150.10">
    <property type="entry name" value="Aspartate Aminotransferase, domain 1"/>
    <property type="match status" value="1"/>
</dbReference>
<feature type="domain" description="Aminotransferase class V" evidence="2">
    <location>
        <begin position="69"/>
        <end position="385"/>
    </location>
</feature>
<evidence type="ECO:0000313" key="4">
    <source>
        <dbReference type="Proteomes" id="UP000704762"/>
    </source>
</evidence>
<dbReference type="PANTHER" id="PTHR43092">
    <property type="entry name" value="L-CYSTEINE DESULFHYDRASE"/>
    <property type="match status" value="1"/>
</dbReference>
<evidence type="ECO:0000256" key="1">
    <source>
        <dbReference type="ARBA" id="ARBA00022898"/>
    </source>
</evidence>
<organism evidence="3 4">
    <name type="scientific">Microlunatus panaciterrae</name>
    <dbReference type="NCBI Taxonomy" id="400768"/>
    <lineage>
        <taxon>Bacteria</taxon>
        <taxon>Bacillati</taxon>
        <taxon>Actinomycetota</taxon>
        <taxon>Actinomycetes</taxon>
        <taxon>Propionibacteriales</taxon>
        <taxon>Propionibacteriaceae</taxon>
        <taxon>Microlunatus</taxon>
    </lineage>
</organism>
<accession>A0ABS2RJZ1</accession>
<name>A0ABS2RJZ1_9ACTN</name>
<dbReference type="Proteomes" id="UP000704762">
    <property type="component" value="Unassembled WGS sequence"/>
</dbReference>
<keyword evidence="1" id="KW-0663">Pyridoxal phosphate</keyword>
<dbReference type="Gene3D" id="3.40.640.10">
    <property type="entry name" value="Type I PLP-dependent aspartate aminotransferase-like (Major domain)"/>
    <property type="match status" value="1"/>
</dbReference>
<comment type="caution">
    <text evidence="3">The sequence shown here is derived from an EMBL/GenBank/DDBJ whole genome shotgun (WGS) entry which is preliminary data.</text>
</comment>
<evidence type="ECO:0000259" key="2">
    <source>
        <dbReference type="Pfam" id="PF00266"/>
    </source>
</evidence>
<dbReference type="InterPro" id="IPR015421">
    <property type="entry name" value="PyrdxlP-dep_Trfase_major"/>
</dbReference>
<evidence type="ECO:0000313" key="3">
    <source>
        <dbReference type="EMBL" id="MBM7799325.1"/>
    </source>
</evidence>
<proteinExistence type="predicted"/>
<dbReference type="SUPFAM" id="SSF53383">
    <property type="entry name" value="PLP-dependent transferases"/>
    <property type="match status" value="1"/>
</dbReference>
<sequence length="397" mass="42290">MNAEVPASQATDIPLDPTVVDSLWAPDHKVLQVNHGSFGRVPTETSAFLHALIEVEDSNPQGWFRTVRDEIADARVALAEWIGVDEHRMGLVQNASAGMTIALNTLGPEARGRKIIFTDHIYGAVQYAIERTAARTGAVPVRLSVPLDADDDQVVAAIAAELDGAAMLVVDQITSATAKLLPVGRLARLSRDAGVPIAIDGAHAPGLIEAPVAGIEEADFWTGNFHKWPCTPRGTAALVVSEDRLDTVPLVASWYEHEPFARRFDQQGTASCANWVAAPHAVHLIEQRLGWAAVRSHMSALADAAQQLVCSALDVAVPEVGRTALSMRLVPLPAGVATDPLAAGVLRDRIADEHGIETAVTCFAGQGYVRLSAHAYNTLDDYQRLSDALVAISPTAS</sequence>
<dbReference type="InterPro" id="IPR000192">
    <property type="entry name" value="Aminotrans_V_dom"/>
</dbReference>
<reference evidence="3 4" key="1">
    <citation type="submission" date="2021-01" db="EMBL/GenBank/DDBJ databases">
        <title>Sequencing the genomes of 1000 actinobacteria strains.</title>
        <authorList>
            <person name="Klenk H.-P."/>
        </authorList>
    </citation>
    <scope>NUCLEOTIDE SEQUENCE [LARGE SCALE GENOMIC DNA]</scope>
    <source>
        <strain evidence="3 4">DSM 18662</strain>
    </source>
</reference>
<dbReference type="GO" id="GO:0045439">
    <property type="term" value="F:isopenicillin-N epimerase activity"/>
    <property type="evidence" value="ECO:0007669"/>
    <property type="project" value="UniProtKB-EC"/>
</dbReference>
<keyword evidence="3" id="KW-0413">Isomerase</keyword>
<dbReference type="PANTHER" id="PTHR43092:SF2">
    <property type="entry name" value="HERCYNYLCYSTEINE SULFOXIDE LYASE"/>
    <property type="match status" value="1"/>
</dbReference>
<keyword evidence="4" id="KW-1185">Reference proteome</keyword>
<dbReference type="EMBL" id="JAFBCF010000001">
    <property type="protein sequence ID" value="MBM7799325.1"/>
    <property type="molecule type" value="Genomic_DNA"/>
</dbReference>
<dbReference type="InterPro" id="IPR015424">
    <property type="entry name" value="PyrdxlP-dep_Trfase"/>
</dbReference>
<gene>
    <name evidence="3" type="ORF">JOE57_002246</name>
</gene>